<organism evidence="1 2">
    <name type="scientific">Coniosporium uncinatum</name>
    <dbReference type="NCBI Taxonomy" id="93489"/>
    <lineage>
        <taxon>Eukaryota</taxon>
        <taxon>Fungi</taxon>
        <taxon>Dikarya</taxon>
        <taxon>Ascomycota</taxon>
        <taxon>Pezizomycotina</taxon>
        <taxon>Dothideomycetes</taxon>
        <taxon>Dothideomycetes incertae sedis</taxon>
        <taxon>Coniosporium</taxon>
    </lineage>
</organism>
<gene>
    <name evidence="1" type="ORF">LTS18_008640</name>
</gene>
<name>A0ACC3DMX1_9PEZI</name>
<dbReference type="Proteomes" id="UP001186974">
    <property type="component" value="Unassembled WGS sequence"/>
</dbReference>
<comment type="caution">
    <text evidence="1">The sequence shown here is derived from an EMBL/GenBank/DDBJ whole genome shotgun (WGS) entry which is preliminary data.</text>
</comment>
<accession>A0ACC3DMX1</accession>
<protein>
    <submittedName>
        <fullName evidence="1">Uncharacterized protein</fullName>
    </submittedName>
</protein>
<reference evidence="1" key="1">
    <citation type="submission" date="2024-09" db="EMBL/GenBank/DDBJ databases">
        <title>Black Yeasts Isolated from many extreme environments.</title>
        <authorList>
            <person name="Coleine C."/>
            <person name="Stajich J.E."/>
            <person name="Selbmann L."/>
        </authorList>
    </citation>
    <scope>NUCLEOTIDE SEQUENCE</scope>
    <source>
        <strain evidence="1">CCFEE 5737</strain>
    </source>
</reference>
<proteinExistence type="predicted"/>
<evidence type="ECO:0000313" key="2">
    <source>
        <dbReference type="Proteomes" id="UP001186974"/>
    </source>
</evidence>
<evidence type="ECO:0000313" key="1">
    <source>
        <dbReference type="EMBL" id="KAK3078021.1"/>
    </source>
</evidence>
<keyword evidence="2" id="KW-1185">Reference proteome</keyword>
<sequence>MKKFGQKSKLIAALRDCVYVNVSEDRKWIQRKRPFIIDDEPDDPDDVDDKWLKKREKVKKSDIGTTPAVRTSLRGRSKATGFEEFYTDSPVTPAEYADERTLYDEHNLFPYRIEAAIQRYRVKRKFHPEPAKIFSTFLRFGGIESGPRLFGSISQRESEDMDAEQIARANAIDFVGDNKDDTDKWAVDFEGCAKGFFSSWLPSTFELKPGFVKMATDLLTNFYNYILHHDVCPEYSNDILTARTICQTAAEELPKMATVREMLPGAFNIAMSILTKGRYKGINSLGQSWTNDSSWQADGVDMSNEQARVILFTGLCAFADEKVVDSIDNAGSIDNWLPQISLVEEKTDLGFQVAEICQPDQELLDFYKEQQNVVKGRDVDLTPLGMVMCKSWSVPSFVEYDLPKDDKPNTHPQSDYTFYLPVTILENMFRGMKFTATVRRLDMGLPDEPSKHMWYIDSVSDVYCSFYTYLLNELVPKKTPGVKWLDNDRQVREMEEGERKAMMEGLQ</sequence>
<dbReference type="EMBL" id="JAWDJW010002273">
    <property type="protein sequence ID" value="KAK3078021.1"/>
    <property type="molecule type" value="Genomic_DNA"/>
</dbReference>